<dbReference type="PROSITE" id="PS50106">
    <property type="entry name" value="PDZ"/>
    <property type="match status" value="1"/>
</dbReference>
<dbReference type="PROSITE" id="PS50057">
    <property type="entry name" value="FERM_3"/>
    <property type="match status" value="1"/>
</dbReference>
<evidence type="ECO:0000313" key="6">
    <source>
        <dbReference type="EMBL" id="KAK6629979.1"/>
    </source>
</evidence>
<feature type="compositionally biased region" description="Basic and acidic residues" evidence="2">
    <location>
        <begin position="708"/>
        <end position="725"/>
    </location>
</feature>
<dbReference type="InterPro" id="IPR029071">
    <property type="entry name" value="Ubiquitin-like_domsf"/>
</dbReference>
<dbReference type="InterPro" id="IPR011019">
    <property type="entry name" value="KIND_dom"/>
</dbReference>
<dbReference type="SUPFAM" id="SSF47031">
    <property type="entry name" value="Second domain of FERM"/>
    <property type="match status" value="1"/>
</dbReference>
<dbReference type="GO" id="GO:0030182">
    <property type="term" value="P:neuron differentiation"/>
    <property type="evidence" value="ECO:0007669"/>
    <property type="project" value="UniProtKB-ARBA"/>
</dbReference>
<dbReference type="SUPFAM" id="SSF50729">
    <property type="entry name" value="PH domain-like"/>
    <property type="match status" value="1"/>
</dbReference>
<dbReference type="Proteomes" id="UP001372834">
    <property type="component" value="Unassembled WGS sequence"/>
</dbReference>
<dbReference type="SUPFAM" id="SSF50156">
    <property type="entry name" value="PDZ domain-like"/>
    <property type="match status" value="1"/>
</dbReference>
<dbReference type="Pfam" id="PF09380">
    <property type="entry name" value="FERM_C"/>
    <property type="match status" value="1"/>
</dbReference>
<dbReference type="InterPro" id="IPR052074">
    <property type="entry name" value="NonRcpt_TyrProt_Phosphatase"/>
</dbReference>
<feature type="region of interest" description="Disordered" evidence="2">
    <location>
        <begin position="692"/>
        <end position="745"/>
    </location>
</feature>
<dbReference type="InterPro" id="IPR011993">
    <property type="entry name" value="PH-like_dom_sf"/>
</dbReference>
<organism evidence="6 7">
    <name type="scientific">Polyplax serrata</name>
    <name type="common">Common mouse louse</name>
    <dbReference type="NCBI Taxonomy" id="468196"/>
    <lineage>
        <taxon>Eukaryota</taxon>
        <taxon>Metazoa</taxon>
        <taxon>Ecdysozoa</taxon>
        <taxon>Arthropoda</taxon>
        <taxon>Hexapoda</taxon>
        <taxon>Insecta</taxon>
        <taxon>Pterygota</taxon>
        <taxon>Neoptera</taxon>
        <taxon>Paraneoptera</taxon>
        <taxon>Psocodea</taxon>
        <taxon>Troctomorpha</taxon>
        <taxon>Phthiraptera</taxon>
        <taxon>Anoplura</taxon>
        <taxon>Polyplacidae</taxon>
        <taxon>Polyplax</taxon>
    </lineage>
</organism>
<dbReference type="Pfam" id="PF00595">
    <property type="entry name" value="PDZ"/>
    <property type="match status" value="1"/>
</dbReference>
<dbReference type="AlphaFoldDB" id="A0AAN8S6M6"/>
<feature type="domain" description="KIND" evidence="5">
    <location>
        <begin position="56"/>
        <end position="233"/>
    </location>
</feature>
<feature type="domain" description="PDZ" evidence="4">
    <location>
        <begin position="790"/>
        <end position="871"/>
    </location>
</feature>
<dbReference type="Pfam" id="PF00373">
    <property type="entry name" value="FERM_M"/>
    <property type="match status" value="1"/>
</dbReference>
<dbReference type="InterPro" id="IPR001478">
    <property type="entry name" value="PDZ"/>
</dbReference>
<dbReference type="Gene3D" id="2.30.29.30">
    <property type="entry name" value="Pleckstrin-homology domain (PH domain)/Phosphotyrosine-binding domain (PTB)"/>
    <property type="match status" value="1"/>
</dbReference>
<dbReference type="InterPro" id="IPR000299">
    <property type="entry name" value="FERM_domain"/>
</dbReference>
<proteinExistence type="predicted"/>
<dbReference type="Gene3D" id="1.20.80.10">
    <property type="match status" value="1"/>
</dbReference>
<dbReference type="PANTHER" id="PTHR46900:SF2">
    <property type="entry name" value="TYROSINE-PROTEIN PHOSPHATASE NON-RECEPTOR TYPE 13"/>
    <property type="match status" value="1"/>
</dbReference>
<dbReference type="SMART" id="SM00228">
    <property type="entry name" value="PDZ"/>
    <property type="match status" value="1"/>
</dbReference>
<comment type="caution">
    <text evidence="6">The sequence shown here is derived from an EMBL/GenBank/DDBJ whole genome shotgun (WGS) entry which is preliminary data.</text>
</comment>
<dbReference type="EMBL" id="JAWJWE010000036">
    <property type="protein sequence ID" value="KAK6629979.1"/>
    <property type="molecule type" value="Genomic_DNA"/>
</dbReference>
<dbReference type="InterPro" id="IPR018980">
    <property type="entry name" value="FERM_PH-like_C"/>
</dbReference>
<dbReference type="GO" id="GO:0071944">
    <property type="term" value="C:cell periphery"/>
    <property type="evidence" value="ECO:0007669"/>
    <property type="project" value="UniProtKB-ARBA"/>
</dbReference>
<feature type="domain" description="FERM" evidence="3">
    <location>
        <begin position="348"/>
        <end position="654"/>
    </location>
</feature>
<dbReference type="GO" id="GO:0009887">
    <property type="term" value="P:animal organ morphogenesis"/>
    <property type="evidence" value="ECO:0007669"/>
    <property type="project" value="UniProtKB-ARBA"/>
</dbReference>
<dbReference type="CDD" id="cd14473">
    <property type="entry name" value="FERM_B-lobe"/>
    <property type="match status" value="1"/>
</dbReference>
<dbReference type="InterPro" id="IPR019748">
    <property type="entry name" value="FERM_central"/>
</dbReference>
<accession>A0AAN8S6M6</accession>
<evidence type="ECO:0000259" key="5">
    <source>
        <dbReference type="PROSITE" id="PS51377"/>
    </source>
</evidence>
<evidence type="ECO:0000256" key="1">
    <source>
        <dbReference type="ARBA" id="ARBA00022737"/>
    </source>
</evidence>
<keyword evidence="1" id="KW-0677">Repeat</keyword>
<dbReference type="PRINTS" id="PR00935">
    <property type="entry name" value="BAND41"/>
</dbReference>
<dbReference type="PANTHER" id="PTHR46900">
    <property type="entry name" value="TYROSINE-PROTEIN PHOSPHATASE NON-RECEPTOR TYPE 13"/>
    <property type="match status" value="1"/>
</dbReference>
<dbReference type="SMART" id="SM00295">
    <property type="entry name" value="B41"/>
    <property type="match status" value="1"/>
</dbReference>
<dbReference type="Gene3D" id="1.10.510.10">
    <property type="entry name" value="Transferase(Phosphotransferase) domain 1"/>
    <property type="match status" value="1"/>
</dbReference>
<dbReference type="InterPro" id="IPR019749">
    <property type="entry name" value="Band_41_domain"/>
</dbReference>
<dbReference type="InterPro" id="IPR014352">
    <property type="entry name" value="FERM/acyl-CoA-bd_prot_sf"/>
</dbReference>
<dbReference type="PROSITE" id="PS51377">
    <property type="entry name" value="KIND"/>
    <property type="match status" value="1"/>
</dbReference>
<reference evidence="6 7" key="1">
    <citation type="submission" date="2023-10" db="EMBL/GenBank/DDBJ databases">
        <title>Genomes of two closely related lineages of the louse Polyplax serrata with different host specificities.</title>
        <authorList>
            <person name="Martinu J."/>
            <person name="Tarabai H."/>
            <person name="Stefka J."/>
            <person name="Hypsa V."/>
        </authorList>
    </citation>
    <scope>NUCLEOTIDE SEQUENCE [LARGE SCALE GENOMIC DNA]</scope>
    <source>
        <strain evidence="6">HR10_N</strain>
    </source>
</reference>
<evidence type="ECO:0000313" key="7">
    <source>
        <dbReference type="Proteomes" id="UP001372834"/>
    </source>
</evidence>
<dbReference type="InterPro" id="IPR035963">
    <property type="entry name" value="FERM_2"/>
</dbReference>
<dbReference type="InterPro" id="IPR036034">
    <property type="entry name" value="PDZ_sf"/>
</dbReference>
<dbReference type="SUPFAM" id="SSF54236">
    <property type="entry name" value="Ubiquitin-like"/>
    <property type="match status" value="1"/>
</dbReference>
<dbReference type="CDD" id="cd00136">
    <property type="entry name" value="PDZ_canonical"/>
    <property type="match status" value="1"/>
</dbReference>
<dbReference type="Gene3D" id="2.30.42.10">
    <property type="match status" value="1"/>
</dbReference>
<name>A0AAN8S6M6_POLSC</name>
<gene>
    <name evidence="6" type="ORF">RUM43_003800</name>
</gene>
<sequence length="910" mass="103005">MEQPVVNSRRLRRLSVSNQKETLFYKWKQVIFENANLVALGIRMFDSRTATETVTVTMADVLQLRPGGLKEEEVWSLLCQSVQTLQDLFLSGKTVHHDNSIPVVSPKTLCICNSGRIRLTQVVHYVDVDHDPFLAPEYLQLEKYQREAQALDQEKMWIYSLGKTLDLSLTRTRTEVGSKSLRVVLELMTKVDPSVRSSLMTLFEVIFEYYNTSVLKKPLTHLVMGLYGEVLGVSRQHQCLPINSIAMYNGDNGAIQLKLLEEPAVFTVAKGNASNCRKSNEILSVTNGTPAVRKNPIQRAPSRLYSGMNAPNKQTSFSTICTGPEFIVRGSEPPKTVFLGNIKPSRCHKLTVVLLTGERLNIFCHPFGTLCGELFETVVRVARIEDNYIFGLASMMNGDFVFLPNETKVNKVAPLEWKDPKKTTKENECHFVLYVRVKFFLPDLRGVASRQTKHLIYLQLRRSLLEKQISCGSNELINLAGLALQAEFGDFRPDEHGSQPYFLIDHYLPEELEDENSILESKLQESHRSRSGLNRWRAEEVFVSLVQRLPEYGCHHHTGLCLSKSSTTPAWVTVSPKGISICQKKNDSHERESFKIITWKNIERFSCKEGLFRLIPKNIAPQKETVYKFQMTGNKSFFLFSLAAFHHRFFLHLKIDSSPLDALEKEFGISTSGRGKAHFHIGNELNISGKGVGLGHSEGNKGRALRQQKHESEETFLSEGERQNEKSQTVSPSAVEKERPPKGPTDAYVIDLSIRSCQEDFNYNSHESISPNLANRFGTVPWESERILKRVHRSKDKYGSYGLEVVEGSNGGILVENLFKRSTETEMEDIQRGDELIAVNGICLLNLKFSEALNVLKSAGNDIEMLVSRRPMEVIKKKEKKIDVECMRMIRFDTADESDALTSTSLPTSN</sequence>
<evidence type="ECO:0000256" key="2">
    <source>
        <dbReference type="SAM" id="MobiDB-lite"/>
    </source>
</evidence>
<evidence type="ECO:0000259" key="3">
    <source>
        <dbReference type="PROSITE" id="PS50057"/>
    </source>
</evidence>
<evidence type="ECO:0000259" key="4">
    <source>
        <dbReference type="PROSITE" id="PS50106"/>
    </source>
</evidence>
<protein>
    <submittedName>
        <fullName evidence="6">Uncharacterized protein</fullName>
    </submittedName>
</protein>
<dbReference type="SMART" id="SM00750">
    <property type="entry name" value="KIND"/>
    <property type="match status" value="1"/>
</dbReference>